<gene>
    <name evidence="1" type="ORF">Ciccas_004382</name>
</gene>
<sequence length="77" mass="8645">MSSSNGEYKKNKGTILKFSVDYICGLRQEIQQLEELAKEAKLATSVIHSLVTHIQVRSLLLARLFSSDSSVLEYTIN</sequence>
<dbReference type="InterPro" id="IPR036638">
    <property type="entry name" value="HLH_DNA-bd_sf"/>
</dbReference>
<comment type="caution">
    <text evidence="1">The sequence shown here is derived from an EMBL/GenBank/DDBJ whole genome shotgun (WGS) entry which is preliminary data.</text>
</comment>
<proteinExistence type="predicted"/>
<accession>A0ABD2QBQ6</accession>
<dbReference type="AlphaFoldDB" id="A0ABD2QBQ6"/>
<dbReference type="EMBL" id="JBJKFK010000455">
    <property type="protein sequence ID" value="KAL3316964.1"/>
    <property type="molecule type" value="Genomic_DNA"/>
</dbReference>
<evidence type="ECO:0000313" key="1">
    <source>
        <dbReference type="EMBL" id="KAL3316964.1"/>
    </source>
</evidence>
<dbReference type="Gene3D" id="4.10.280.10">
    <property type="entry name" value="Helix-loop-helix DNA-binding domain"/>
    <property type="match status" value="1"/>
</dbReference>
<reference evidence="1 2" key="1">
    <citation type="submission" date="2024-11" db="EMBL/GenBank/DDBJ databases">
        <title>Adaptive evolution of stress response genes in parasites aligns with host niche diversity.</title>
        <authorList>
            <person name="Hahn C."/>
            <person name="Resl P."/>
        </authorList>
    </citation>
    <scope>NUCLEOTIDE SEQUENCE [LARGE SCALE GENOMIC DNA]</scope>
    <source>
        <strain evidence="1">EGGRZ-B1_66</strain>
        <tissue evidence="1">Body</tissue>
    </source>
</reference>
<evidence type="ECO:0008006" key="3">
    <source>
        <dbReference type="Google" id="ProtNLM"/>
    </source>
</evidence>
<dbReference type="Proteomes" id="UP001626550">
    <property type="component" value="Unassembled WGS sequence"/>
</dbReference>
<keyword evidence="2" id="KW-1185">Reference proteome</keyword>
<organism evidence="1 2">
    <name type="scientific">Cichlidogyrus casuarinus</name>
    <dbReference type="NCBI Taxonomy" id="1844966"/>
    <lineage>
        <taxon>Eukaryota</taxon>
        <taxon>Metazoa</taxon>
        <taxon>Spiralia</taxon>
        <taxon>Lophotrochozoa</taxon>
        <taxon>Platyhelminthes</taxon>
        <taxon>Monogenea</taxon>
        <taxon>Monopisthocotylea</taxon>
        <taxon>Dactylogyridea</taxon>
        <taxon>Ancyrocephalidae</taxon>
        <taxon>Cichlidogyrus</taxon>
    </lineage>
</organism>
<dbReference type="SUPFAM" id="SSF47459">
    <property type="entry name" value="HLH, helix-loop-helix DNA-binding domain"/>
    <property type="match status" value="1"/>
</dbReference>
<evidence type="ECO:0000313" key="2">
    <source>
        <dbReference type="Proteomes" id="UP001626550"/>
    </source>
</evidence>
<protein>
    <recommendedName>
        <fullName evidence="3">BHLH domain-containing protein</fullName>
    </recommendedName>
</protein>
<name>A0ABD2QBQ6_9PLAT</name>